<keyword evidence="2" id="KW-1185">Reference proteome</keyword>
<dbReference type="STRING" id="1391654.AKJ09_06776"/>
<evidence type="ECO:0000313" key="2">
    <source>
        <dbReference type="Proteomes" id="UP000064967"/>
    </source>
</evidence>
<sequence length="209" mass="23100">MTIHDVPSLALPRGQFLQQEADAPKFELVRRIDDARLWITAFDFSAPKRSAGPFEPHEAVRALRLANLSIPDGCELGPWQDGLGFFLIHPLPGDLHEWSHVAPDSLEPSVTRYERDDISGEKVSSCCAAPTKPPRVTWERIESAEPALLDVTLKAVHARHVELKHARLGALKRAWNGHPKNSLVWAPTGALDGGFYVADLELPEARTNG</sequence>
<dbReference type="EMBL" id="CP012333">
    <property type="protein sequence ID" value="AKV00113.1"/>
    <property type="molecule type" value="Genomic_DNA"/>
</dbReference>
<gene>
    <name evidence="1" type="ORF">AKJ09_06776</name>
</gene>
<protein>
    <submittedName>
        <fullName evidence="1">Uncharacterized protein</fullName>
    </submittedName>
</protein>
<dbReference type="KEGG" id="llu:AKJ09_06776"/>
<reference evidence="1 2" key="1">
    <citation type="submission" date="2015-08" db="EMBL/GenBank/DDBJ databases">
        <authorList>
            <person name="Babu N.S."/>
            <person name="Beckwith C.J."/>
            <person name="Beseler K.G."/>
            <person name="Brison A."/>
            <person name="Carone J.V."/>
            <person name="Caskin T.P."/>
            <person name="Diamond M."/>
            <person name="Durham M.E."/>
            <person name="Foxe J.M."/>
            <person name="Go M."/>
            <person name="Henderson B.A."/>
            <person name="Jones I.B."/>
            <person name="McGettigan J.A."/>
            <person name="Micheletti S.J."/>
            <person name="Nasrallah M.E."/>
            <person name="Ortiz D."/>
            <person name="Piller C.R."/>
            <person name="Privatt S.R."/>
            <person name="Schneider S.L."/>
            <person name="Sharp S."/>
            <person name="Smith T.C."/>
            <person name="Stanton J.D."/>
            <person name="Ullery H.E."/>
            <person name="Wilson R.J."/>
            <person name="Serrano M.G."/>
            <person name="Buck G."/>
            <person name="Lee V."/>
            <person name="Wang Y."/>
            <person name="Carvalho R."/>
            <person name="Voegtly L."/>
            <person name="Shi R."/>
            <person name="Duckworth R."/>
            <person name="Johnson A."/>
            <person name="Loviza R."/>
            <person name="Walstead R."/>
            <person name="Shah Z."/>
            <person name="Kiflezghi M."/>
            <person name="Wade K."/>
            <person name="Ball S.L."/>
            <person name="Bradley K.W."/>
            <person name="Asai D.J."/>
            <person name="Bowman C.A."/>
            <person name="Russell D.A."/>
            <person name="Pope W.H."/>
            <person name="Jacobs-Sera D."/>
            <person name="Hendrix R.W."/>
            <person name="Hatfull G.F."/>
        </authorList>
    </citation>
    <scope>NUCLEOTIDE SEQUENCE [LARGE SCALE GENOMIC DNA]</scope>
    <source>
        <strain evidence="1 2">DSM 27648</strain>
    </source>
</reference>
<dbReference type="AlphaFoldDB" id="A0A0K1Q321"/>
<evidence type="ECO:0000313" key="1">
    <source>
        <dbReference type="EMBL" id="AKV00113.1"/>
    </source>
</evidence>
<dbReference type="Proteomes" id="UP000064967">
    <property type="component" value="Chromosome"/>
</dbReference>
<name>A0A0K1Q321_9BACT</name>
<proteinExistence type="predicted"/>
<accession>A0A0K1Q321</accession>
<organism evidence="1 2">
    <name type="scientific">Labilithrix luteola</name>
    <dbReference type="NCBI Taxonomy" id="1391654"/>
    <lineage>
        <taxon>Bacteria</taxon>
        <taxon>Pseudomonadati</taxon>
        <taxon>Myxococcota</taxon>
        <taxon>Polyangia</taxon>
        <taxon>Polyangiales</taxon>
        <taxon>Labilitrichaceae</taxon>
        <taxon>Labilithrix</taxon>
    </lineage>
</organism>